<name>A0A8T2UFF4_CERRI</name>
<dbReference type="GO" id="GO:0006629">
    <property type="term" value="P:lipid metabolic process"/>
    <property type="evidence" value="ECO:0007669"/>
    <property type="project" value="InterPro"/>
</dbReference>
<evidence type="ECO:0000313" key="3">
    <source>
        <dbReference type="Proteomes" id="UP000825935"/>
    </source>
</evidence>
<dbReference type="PROSITE" id="PS01098">
    <property type="entry name" value="LIPASE_GDSL_SER"/>
    <property type="match status" value="1"/>
</dbReference>
<evidence type="ECO:0008006" key="4">
    <source>
        <dbReference type="Google" id="ProtNLM"/>
    </source>
</evidence>
<sequence length="165" mass="18232">MCNLASALVDEHAAVNEAALCYPAMFIFGDSLSDTGNGALTGNLLFKKMTNRPYGETVPGQPSGRFSDGLLLVDFLARQIGLPLPKPYLDRSSDYRAGVNYAVSGSTAQDVEYLRSMLITPLTRPYIPTELEIFFMWVSLPLGVHRHYWQCSHQVPKTTAAAFRI</sequence>
<dbReference type="PANTHER" id="PTHR22835">
    <property type="entry name" value="ZINC FINGER FYVE DOMAIN CONTAINING PROTEIN"/>
    <property type="match status" value="1"/>
</dbReference>
<dbReference type="InterPro" id="IPR008265">
    <property type="entry name" value="Lipase_GDSL_AS"/>
</dbReference>
<gene>
    <name evidence="2" type="ORF">KP509_06G034900</name>
</gene>
<keyword evidence="3" id="KW-1185">Reference proteome</keyword>
<dbReference type="EMBL" id="CM035411">
    <property type="protein sequence ID" value="KAH7434797.1"/>
    <property type="molecule type" value="Genomic_DNA"/>
</dbReference>
<reference evidence="2" key="1">
    <citation type="submission" date="2021-08" db="EMBL/GenBank/DDBJ databases">
        <title>WGS assembly of Ceratopteris richardii.</title>
        <authorList>
            <person name="Marchant D.B."/>
            <person name="Chen G."/>
            <person name="Jenkins J."/>
            <person name="Shu S."/>
            <person name="Leebens-Mack J."/>
            <person name="Grimwood J."/>
            <person name="Schmutz J."/>
            <person name="Soltis P."/>
            <person name="Soltis D."/>
            <person name="Chen Z.-H."/>
        </authorList>
    </citation>
    <scope>NUCLEOTIDE SEQUENCE</scope>
    <source>
        <strain evidence="2">Whitten #5841</strain>
        <tissue evidence="2">Leaf</tissue>
    </source>
</reference>
<dbReference type="Proteomes" id="UP000825935">
    <property type="component" value="Chromosome 6"/>
</dbReference>
<dbReference type="OMA" id="LEIFFMW"/>
<comment type="similarity">
    <text evidence="1">Belongs to the 'GDSL' lipolytic enzyme family.</text>
</comment>
<dbReference type="Gene3D" id="3.40.50.1110">
    <property type="entry name" value="SGNH hydrolase"/>
    <property type="match status" value="1"/>
</dbReference>
<dbReference type="AlphaFoldDB" id="A0A8T2UFF4"/>
<dbReference type="GO" id="GO:0016298">
    <property type="term" value="F:lipase activity"/>
    <property type="evidence" value="ECO:0007669"/>
    <property type="project" value="InterPro"/>
</dbReference>
<accession>A0A8T2UFF4</accession>
<evidence type="ECO:0000256" key="1">
    <source>
        <dbReference type="ARBA" id="ARBA00008668"/>
    </source>
</evidence>
<evidence type="ECO:0000313" key="2">
    <source>
        <dbReference type="EMBL" id="KAH7434797.1"/>
    </source>
</evidence>
<protein>
    <recommendedName>
        <fullName evidence="4">GDSL esterase/lipase</fullName>
    </recommendedName>
</protein>
<organism evidence="2 3">
    <name type="scientific">Ceratopteris richardii</name>
    <name type="common">Triangle waterfern</name>
    <dbReference type="NCBI Taxonomy" id="49495"/>
    <lineage>
        <taxon>Eukaryota</taxon>
        <taxon>Viridiplantae</taxon>
        <taxon>Streptophyta</taxon>
        <taxon>Embryophyta</taxon>
        <taxon>Tracheophyta</taxon>
        <taxon>Polypodiopsida</taxon>
        <taxon>Polypodiidae</taxon>
        <taxon>Polypodiales</taxon>
        <taxon>Pteridineae</taxon>
        <taxon>Pteridaceae</taxon>
        <taxon>Parkerioideae</taxon>
        <taxon>Ceratopteris</taxon>
    </lineage>
</organism>
<dbReference type="PANTHER" id="PTHR22835:SF659">
    <property type="entry name" value="GDSL LIPASE_ACYLHYDROLASE, PUTATIVE (AFU_ORTHOLOGUE AFUA_2G00510)-RELATED"/>
    <property type="match status" value="1"/>
</dbReference>
<dbReference type="InterPro" id="IPR001087">
    <property type="entry name" value="GDSL"/>
</dbReference>
<comment type="caution">
    <text evidence="2">The sequence shown here is derived from an EMBL/GenBank/DDBJ whole genome shotgun (WGS) entry which is preliminary data.</text>
</comment>
<dbReference type="InterPro" id="IPR036514">
    <property type="entry name" value="SGNH_hydro_sf"/>
</dbReference>
<proteinExistence type="inferred from homology"/>
<dbReference type="OrthoDB" id="1600564at2759"/>
<dbReference type="Pfam" id="PF00657">
    <property type="entry name" value="Lipase_GDSL"/>
    <property type="match status" value="1"/>
</dbReference>